<sequence>MKKTPEIIADASEPAEVVDSIPEAWIESIPAAFVPKSQAPSARVTPNQYDIWAELRVSKRAIMVRLKDISQLMEDVWCLMGDFNSLISKDDRIDHELRELTSLLESCALHEPKSIGANIYWTNRTIWSCIDHYGVFDYTHSCYMTNSLSDRTPLVLQLPSSPKPKATFQYYDMWSKHHEFESIINSPQNFQCTSPMQTLCQYLKLIRPLLRRLNKNYLSDLKEQQTSARKTLE</sequence>
<dbReference type="EMBL" id="JAKOGI010002919">
    <property type="protein sequence ID" value="KAJ8421103.1"/>
    <property type="molecule type" value="Genomic_DNA"/>
</dbReference>
<dbReference type="Proteomes" id="UP001153076">
    <property type="component" value="Unassembled WGS sequence"/>
</dbReference>
<keyword evidence="2" id="KW-1185">Reference proteome</keyword>
<proteinExistence type="predicted"/>
<dbReference type="InterPro" id="IPR036691">
    <property type="entry name" value="Endo/exonu/phosph_ase_sf"/>
</dbReference>
<dbReference type="OrthoDB" id="1932741at2759"/>
<dbReference type="Gene3D" id="3.60.10.10">
    <property type="entry name" value="Endonuclease/exonuclease/phosphatase"/>
    <property type="match status" value="1"/>
</dbReference>
<gene>
    <name evidence="1" type="ORF">Cgig2_007814</name>
</gene>
<organism evidence="1 2">
    <name type="scientific">Carnegiea gigantea</name>
    <dbReference type="NCBI Taxonomy" id="171969"/>
    <lineage>
        <taxon>Eukaryota</taxon>
        <taxon>Viridiplantae</taxon>
        <taxon>Streptophyta</taxon>
        <taxon>Embryophyta</taxon>
        <taxon>Tracheophyta</taxon>
        <taxon>Spermatophyta</taxon>
        <taxon>Magnoliopsida</taxon>
        <taxon>eudicotyledons</taxon>
        <taxon>Gunneridae</taxon>
        <taxon>Pentapetalae</taxon>
        <taxon>Caryophyllales</taxon>
        <taxon>Cactineae</taxon>
        <taxon>Cactaceae</taxon>
        <taxon>Cactoideae</taxon>
        <taxon>Echinocereeae</taxon>
        <taxon>Carnegiea</taxon>
    </lineage>
</organism>
<evidence type="ECO:0000313" key="1">
    <source>
        <dbReference type="EMBL" id="KAJ8421103.1"/>
    </source>
</evidence>
<reference evidence="1" key="1">
    <citation type="submission" date="2022-04" db="EMBL/GenBank/DDBJ databases">
        <title>Carnegiea gigantea Genome sequencing and assembly v2.</title>
        <authorList>
            <person name="Copetti D."/>
            <person name="Sanderson M.J."/>
            <person name="Burquez A."/>
            <person name="Wojciechowski M.F."/>
        </authorList>
    </citation>
    <scope>NUCLEOTIDE SEQUENCE</scope>
    <source>
        <strain evidence="1">SGP5-SGP5p</strain>
        <tissue evidence="1">Aerial part</tissue>
    </source>
</reference>
<dbReference type="PANTHER" id="PTHR33710:SF71">
    <property type="entry name" value="ENDONUCLEASE_EXONUCLEASE_PHOSPHATASE DOMAIN-CONTAINING PROTEIN"/>
    <property type="match status" value="1"/>
</dbReference>
<accession>A0A9Q1GM43</accession>
<comment type="caution">
    <text evidence="1">The sequence shown here is derived from an EMBL/GenBank/DDBJ whole genome shotgun (WGS) entry which is preliminary data.</text>
</comment>
<dbReference type="PANTHER" id="PTHR33710">
    <property type="entry name" value="BNAC02G09200D PROTEIN"/>
    <property type="match status" value="1"/>
</dbReference>
<protein>
    <submittedName>
        <fullName evidence="1">Uncharacterized protein</fullName>
    </submittedName>
</protein>
<dbReference type="AlphaFoldDB" id="A0A9Q1GM43"/>
<dbReference type="SUPFAM" id="SSF56219">
    <property type="entry name" value="DNase I-like"/>
    <property type="match status" value="1"/>
</dbReference>
<evidence type="ECO:0000313" key="2">
    <source>
        <dbReference type="Proteomes" id="UP001153076"/>
    </source>
</evidence>
<name>A0A9Q1GM43_9CARY</name>